<name>A0A5C3M062_9AGAR</name>
<accession>A0A5C3M062</accession>
<gene>
    <name evidence="3" type="ORF">BDQ12DRAFT_723233</name>
</gene>
<dbReference type="GO" id="GO:0005737">
    <property type="term" value="C:cytoplasm"/>
    <property type="evidence" value="ECO:0007669"/>
    <property type="project" value="TreeGrafter"/>
</dbReference>
<dbReference type="AlphaFoldDB" id="A0A5C3M062"/>
<dbReference type="Proteomes" id="UP000308652">
    <property type="component" value="Unassembled WGS sequence"/>
</dbReference>
<dbReference type="PANTHER" id="PTHR15032:SF4">
    <property type="entry name" value="N-ACYL-PHOSPHATIDYLETHANOLAMINE-HYDROLYZING PHOSPHOLIPASE D"/>
    <property type="match status" value="1"/>
</dbReference>
<dbReference type="Gene3D" id="3.60.15.10">
    <property type="entry name" value="Ribonuclease Z/Hydroxyacylglutathione hydrolase-like"/>
    <property type="match status" value="1"/>
</dbReference>
<dbReference type="EMBL" id="ML213603">
    <property type="protein sequence ID" value="TFK38375.1"/>
    <property type="molecule type" value="Genomic_DNA"/>
</dbReference>
<keyword evidence="4" id="KW-1185">Reference proteome</keyword>
<reference evidence="3 4" key="1">
    <citation type="journal article" date="2019" name="Nat. Ecol. Evol.">
        <title>Megaphylogeny resolves global patterns of mushroom evolution.</title>
        <authorList>
            <person name="Varga T."/>
            <person name="Krizsan K."/>
            <person name="Foldi C."/>
            <person name="Dima B."/>
            <person name="Sanchez-Garcia M."/>
            <person name="Sanchez-Ramirez S."/>
            <person name="Szollosi G.J."/>
            <person name="Szarkandi J.G."/>
            <person name="Papp V."/>
            <person name="Albert L."/>
            <person name="Andreopoulos W."/>
            <person name="Angelini C."/>
            <person name="Antonin V."/>
            <person name="Barry K.W."/>
            <person name="Bougher N.L."/>
            <person name="Buchanan P."/>
            <person name="Buyck B."/>
            <person name="Bense V."/>
            <person name="Catcheside P."/>
            <person name="Chovatia M."/>
            <person name="Cooper J."/>
            <person name="Damon W."/>
            <person name="Desjardin D."/>
            <person name="Finy P."/>
            <person name="Geml J."/>
            <person name="Haridas S."/>
            <person name="Hughes K."/>
            <person name="Justo A."/>
            <person name="Karasinski D."/>
            <person name="Kautmanova I."/>
            <person name="Kiss B."/>
            <person name="Kocsube S."/>
            <person name="Kotiranta H."/>
            <person name="LaButti K.M."/>
            <person name="Lechner B.E."/>
            <person name="Liimatainen K."/>
            <person name="Lipzen A."/>
            <person name="Lukacs Z."/>
            <person name="Mihaltcheva S."/>
            <person name="Morgado L.N."/>
            <person name="Niskanen T."/>
            <person name="Noordeloos M.E."/>
            <person name="Ohm R.A."/>
            <person name="Ortiz-Santana B."/>
            <person name="Ovrebo C."/>
            <person name="Racz N."/>
            <person name="Riley R."/>
            <person name="Savchenko A."/>
            <person name="Shiryaev A."/>
            <person name="Soop K."/>
            <person name="Spirin V."/>
            <person name="Szebenyi C."/>
            <person name="Tomsovsky M."/>
            <person name="Tulloss R.E."/>
            <person name="Uehling J."/>
            <person name="Grigoriev I.V."/>
            <person name="Vagvolgyi C."/>
            <person name="Papp T."/>
            <person name="Martin F.M."/>
            <person name="Miettinen O."/>
            <person name="Hibbett D.S."/>
            <person name="Nagy L.G."/>
        </authorList>
    </citation>
    <scope>NUCLEOTIDE SEQUENCE [LARGE SCALE GENOMIC DNA]</scope>
    <source>
        <strain evidence="3 4">CBS 166.37</strain>
    </source>
</reference>
<dbReference type="PIRSF" id="PIRSF038896">
    <property type="entry name" value="NAPE-PLD"/>
    <property type="match status" value="1"/>
</dbReference>
<dbReference type="PANTHER" id="PTHR15032">
    <property type="entry name" value="N-ACYL-PHOSPHATIDYLETHANOLAMINE-HYDROLYZING PHOSPHOLIPASE D"/>
    <property type="match status" value="1"/>
</dbReference>
<dbReference type="InterPro" id="IPR036866">
    <property type="entry name" value="RibonucZ/Hydroxyglut_hydro"/>
</dbReference>
<feature type="domain" description="Metallo-beta-lactamase" evidence="2">
    <location>
        <begin position="73"/>
        <end position="309"/>
    </location>
</feature>
<feature type="binding site" evidence="1">
    <location>
        <position position="119"/>
    </location>
    <ligand>
        <name>an N-acyl-1,2-diacyl-sn-glycero-3-phosphoethanolamine</name>
        <dbReference type="ChEBI" id="CHEBI:62537"/>
    </ligand>
</feature>
<organism evidence="3 4">
    <name type="scientific">Crucibulum laeve</name>
    <dbReference type="NCBI Taxonomy" id="68775"/>
    <lineage>
        <taxon>Eukaryota</taxon>
        <taxon>Fungi</taxon>
        <taxon>Dikarya</taxon>
        <taxon>Basidiomycota</taxon>
        <taxon>Agaricomycotina</taxon>
        <taxon>Agaricomycetes</taxon>
        <taxon>Agaricomycetidae</taxon>
        <taxon>Agaricales</taxon>
        <taxon>Agaricineae</taxon>
        <taxon>Nidulariaceae</taxon>
        <taxon>Crucibulum</taxon>
    </lineage>
</organism>
<evidence type="ECO:0000256" key="1">
    <source>
        <dbReference type="PIRSR" id="PIRSR038896-50"/>
    </source>
</evidence>
<dbReference type="STRING" id="68775.A0A5C3M062"/>
<evidence type="ECO:0000313" key="4">
    <source>
        <dbReference type="Proteomes" id="UP000308652"/>
    </source>
</evidence>
<dbReference type="SUPFAM" id="SSF56281">
    <property type="entry name" value="Metallo-hydrolase/oxidoreductase"/>
    <property type="match status" value="1"/>
</dbReference>
<dbReference type="Pfam" id="PF12706">
    <property type="entry name" value="Lactamase_B_2"/>
    <property type="match status" value="1"/>
</dbReference>
<sequence length="365" mass="40584">MTLADSVSAILHSPLSRARPFETFVEPVKTVACEFGLYNTEEEEGRGSICTTWLGHAGFLLQLPRSTKEERPTRIIFDPIFAERASPSAWFGPRRYLPTPCKVNELPSVDYIVISHNHYDHLDIECLKQIHRQCPEVQFLVALGVKSFLMEELTAQELQIHELDWWETVSFPMALRSKVEFVCTPAQHNSGRGITDQRKTLWASWVVRQFLASQPETPSASIYFAGDTGYSTSSGPCPAFKEIGNKYGPFDLAMIPIWRGASLSILGRLGFRLTPGATETLLSTLHASPSDAVELAEDVKAKHSIAMHFGTFCGSDDEAREPLVLLAEALLKKGKKWTKKAPCKEGDFGVINVGETVFIPTTPRS</sequence>
<dbReference type="OrthoDB" id="332863at2759"/>
<dbReference type="GO" id="GO:0070290">
    <property type="term" value="F:N-acylphosphatidylethanolamine-specific phospholipase D activity"/>
    <property type="evidence" value="ECO:0007669"/>
    <property type="project" value="InterPro"/>
</dbReference>
<dbReference type="GO" id="GO:0008270">
    <property type="term" value="F:zinc ion binding"/>
    <property type="evidence" value="ECO:0007669"/>
    <property type="project" value="InterPro"/>
</dbReference>
<proteinExistence type="predicted"/>
<dbReference type="InterPro" id="IPR001279">
    <property type="entry name" value="Metallo-B-lactamas"/>
</dbReference>
<evidence type="ECO:0000313" key="3">
    <source>
        <dbReference type="EMBL" id="TFK38375.1"/>
    </source>
</evidence>
<evidence type="ECO:0000259" key="2">
    <source>
        <dbReference type="Pfam" id="PF12706"/>
    </source>
</evidence>
<dbReference type="GO" id="GO:0070291">
    <property type="term" value="P:N-acylethanolamine metabolic process"/>
    <property type="evidence" value="ECO:0007669"/>
    <property type="project" value="TreeGrafter"/>
</dbReference>
<protein>
    <submittedName>
        <fullName evidence="3">Beta-lactamase superfamily domain-containing protein</fullName>
    </submittedName>
</protein>
<dbReference type="InterPro" id="IPR024884">
    <property type="entry name" value="NAPE-PLD"/>
</dbReference>
<dbReference type="GO" id="GO:0070292">
    <property type="term" value="P:N-acylphosphatidylethanolamine metabolic process"/>
    <property type="evidence" value="ECO:0007669"/>
    <property type="project" value="TreeGrafter"/>
</dbReference>
<feature type="binding site" evidence="1">
    <location>
        <position position="286"/>
    </location>
    <ligand>
        <name>an N-acyl-1,2-diacyl-sn-glycero-3-phosphoethanolamine</name>
        <dbReference type="ChEBI" id="CHEBI:62537"/>
    </ligand>
</feature>